<evidence type="ECO:0000313" key="1">
    <source>
        <dbReference type="EMBL" id="EKM27422.1"/>
    </source>
</evidence>
<feature type="non-terminal residue" evidence="1">
    <location>
        <position position="24"/>
    </location>
</feature>
<accession>A0A454CN71</accession>
<dbReference type="Proteomes" id="UP000008367">
    <property type="component" value="Unassembled WGS sequence"/>
</dbReference>
<name>A0A454CN71_VIBHA</name>
<comment type="caution">
    <text evidence="1">The sequence shown here is derived from an EMBL/GenBank/DDBJ whole genome shotgun (WGS) entry which is preliminary data.</text>
</comment>
<dbReference type="AlphaFoldDB" id="A0A454CN71"/>
<evidence type="ECO:0000313" key="2">
    <source>
        <dbReference type="Proteomes" id="UP000008367"/>
    </source>
</evidence>
<dbReference type="EMBL" id="AJSR01002795">
    <property type="protein sequence ID" value="EKM27422.1"/>
    <property type="molecule type" value="Genomic_DNA"/>
</dbReference>
<sequence length="24" mass="2945">MLNFRYKKTGVSRFFLHCRINSLL</sequence>
<reference evidence="1 2" key="1">
    <citation type="submission" date="2012-10" db="EMBL/GenBank/DDBJ databases">
        <title>Genome sequence of Vibrio Cholerae HENC-02.</title>
        <authorList>
            <person name="Eppinger M."/>
            <person name="Hasan N.A."/>
            <person name="Sengamalay N."/>
            <person name="Hine E."/>
            <person name="Su Q."/>
            <person name="Daugherty S.C."/>
            <person name="Young S."/>
            <person name="Sadzewicz L."/>
            <person name="Tallon L."/>
            <person name="Cebula T.A."/>
            <person name="Ravel J."/>
            <person name="Colwell R.R."/>
        </authorList>
    </citation>
    <scope>NUCLEOTIDE SEQUENCE [LARGE SCALE GENOMIC DNA]</scope>
    <source>
        <strain evidence="1 2">HENC-02</strain>
    </source>
</reference>
<proteinExistence type="predicted"/>
<protein>
    <submittedName>
        <fullName evidence="1">Uncharacterized protein</fullName>
    </submittedName>
</protein>
<gene>
    <name evidence="1" type="ORF">VCHENC02_0177A</name>
</gene>
<organism evidence="1 2">
    <name type="scientific">Vibrio harveyi</name>
    <name type="common">Beneckea harveyi</name>
    <dbReference type="NCBI Taxonomy" id="669"/>
    <lineage>
        <taxon>Bacteria</taxon>
        <taxon>Pseudomonadati</taxon>
        <taxon>Pseudomonadota</taxon>
        <taxon>Gammaproteobacteria</taxon>
        <taxon>Vibrionales</taxon>
        <taxon>Vibrionaceae</taxon>
        <taxon>Vibrio</taxon>
    </lineage>
</organism>